<reference evidence="1" key="1">
    <citation type="submission" date="2017-07" db="EMBL/GenBank/DDBJ databases">
        <authorList>
            <person name="Mikheyev A."/>
            <person name="Grau M."/>
        </authorList>
    </citation>
    <scope>NUCLEOTIDE SEQUENCE</scope>
    <source>
        <tissue evidence="1">Venom_gland</tissue>
    </source>
</reference>
<protein>
    <submittedName>
        <fullName evidence="1">Uncharacterized protein</fullName>
    </submittedName>
</protein>
<dbReference type="AlphaFoldDB" id="A0A2D4H729"/>
<sequence length="116" mass="13643">MVWEGSKIMNFCKGISPYALLIGSQRHLHNQLFLHIQENWCFPKMFSVFVWMKCASLPTHIKPSTWHSVVKALSNCACPKIEAFKVYKCSHSKFYLYCSIQTFFWLPCLEMKYLVP</sequence>
<proteinExistence type="predicted"/>
<accession>A0A2D4H729</accession>
<reference evidence="1" key="2">
    <citation type="submission" date="2017-11" db="EMBL/GenBank/DDBJ databases">
        <title>Coralsnake Venomics: Analyses of Venom Gland Transcriptomes and Proteomes of Six Brazilian Taxa.</title>
        <authorList>
            <person name="Aird S.D."/>
            <person name="Jorge da Silva N."/>
            <person name="Qiu L."/>
            <person name="Villar-Briones A."/>
            <person name="Aparecida-Saddi V."/>
            <person name="Campos-Telles M.P."/>
            <person name="Grau M."/>
            <person name="Mikheyev A.S."/>
        </authorList>
    </citation>
    <scope>NUCLEOTIDE SEQUENCE</scope>
    <source>
        <tissue evidence="1">Venom_gland</tissue>
    </source>
</reference>
<organism evidence="1">
    <name type="scientific">Micrurus lemniscatus lemniscatus</name>
    <dbReference type="NCBI Taxonomy" id="129467"/>
    <lineage>
        <taxon>Eukaryota</taxon>
        <taxon>Metazoa</taxon>
        <taxon>Chordata</taxon>
        <taxon>Craniata</taxon>
        <taxon>Vertebrata</taxon>
        <taxon>Euteleostomi</taxon>
        <taxon>Lepidosauria</taxon>
        <taxon>Squamata</taxon>
        <taxon>Bifurcata</taxon>
        <taxon>Unidentata</taxon>
        <taxon>Episquamata</taxon>
        <taxon>Toxicofera</taxon>
        <taxon>Serpentes</taxon>
        <taxon>Colubroidea</taxon>
        <taxon>Elapidae</taxon>
        <taxon>Elapinae</taxon>
        <taxon>Micrurus</taxon>
    </lineage>
</organism>
<dbReference type="EMBL" id="IACK01003024">
    <property type="protein sequence ID" value="LAA67764.1"/>
    <property type="molecule type" value="Transcribed_RNA"/>
</dbReference>
<evidence type="ECO:0000313" key="1">
    <source>
        <dbReference type="EMBL" id="LAA67764.1"/>
    </source>
</evidence>
<name>A0A2D4H729_MICLE</name>